<evidence type="ECO:0000256" key="1">
    <source>
        <dbReference type="ARBA" id="ARBA00022729"/>
    </source>
</evidence>
<dbReference type="SUPFAM" id="SSF51261">
    <property type="entry name" value="Duplicated hybrid motif"/>
    <property type="match status" value="1"/>
</dbReference>
<dbReference type="InterPro" id="IPR050570">
    <property type="entry name" value="Cell_wall_metabolism_enzyme"/>
</dbReference>
<dbReference type="Pfam" id="PF26571">
    <property type="entry name" value="VldE"/>
    <property type="match status" value="1"/>
</dbReference>
<evidence type="ECO:0000259" key="3">
    <source>
        <dbReference type="Pfam" id="PF01551"/>
    </source>
</evidence>
<dbReference type="PANTHER" id="PTHR21666:SF289">
    <property type="entry name" value="L-ALA--D-GLU ENDOPEPTIDASE"/>
    <property type="match status" value="1"/>
</dbReference>
<proteinExistence type="predicted"/>
<protein>
    <submittedName>
        <fullName evidence="5">Glycyl-glycine endopeptidase lytM</fullName>
        <ecNumber evidence="5">3.4.24.75</ecNumber>
    </submittedName>
</protein>
<gene>
    <name evidence="5" type="primary">lytM_1</name>
    <name evidence="5" type="ORF">NCTC12391_02339</name>
</gene>
<organism evidence="5 6">
    <name type="scientific">Brevibacterium casei</name>
    <dbReference type="NCBI Taxonomy" id="33889"/>
    <lineage>
        <taxon>Bacteria</taxon>
        <taxon>Bacillati</taxon>
        <taxon>Actinomycetota</taxon>
        <taxon>Actinomycetes</taxon>
        <taxon>Micrococcales</taxon>
        <taxon>Brevibacteriaceae</taxon>
        <taxon>Brevibacterium</taxon>
    </lineage>
</organism>
<dbReference type="CDD" id="cd12797">
    <property type="entry name" value="M23_peptidase"/>
    <property type="match status" value="1"/>
</dbReference>
<feature type="domain" description="ARB-07466-like C-terminal" evidence="4">
    <location>
        <begin position="423"/>
        <end position="533"/>
    </location>
</feature>
<dbReference type="RefSeq" id="WP_190247064.1">
    <property type="nucleotide sequence ID" value="NZ_CAACXN010000015.1"/>
</dbReference>
<dbReference type="EC" id="3.4.24.75" evidence="5"/>
<feature type="compositionally biased region" description="Acidic residues" evidence="2">
    <location>
        <begin position="412"/>
        <end position="421"/>
    </location>
</feature>
<name>A0A449D9E4_9MICO</name>
<evidence type="ECO:0000313" key="5">
    <source>
        <dbReference type="EMBL" id="VEW14180.1"/>
    </source>
</evidence>
<dbReference type="GO" id="GO:0004222">
    <property type="term" value="F:metalloendopeptidase activity"/>
    <property type="evidence" value="ECO:0007669"/>
    <property type="project" value="TreeGrafter"/>
</dbReference>
<keyword evidence="1" id="KW-0732">Signal</keyword>
<dbReference type="Gene3D" id="2.70.70.10">
    <property type="entry name" value="Glucose Permease (Domain IIA)"/>
    <property type="match status" value="1"/>
</dbReference>
<feature type="compositionally biased region" description="Low complexity" evidence="2">
    <location>
        <begin position="388"/>
        <end position="411"/>
    </location>
</feature>
<accession>A0A449D9E4</accession>
<evidence type="ECO:0000313" key="6">
    <source>
        <dbReference type="Proteomes" id="UP000386281"/>
    </source>
</evidence>
<dbReference type="EMBL" id="CAACXN010000015">
    <property type="protein sequence ID" value="VEW14180.1"/>
    <property type="molecule type" value="Genomic_DNA"/>
</dbReference>
<reference evidence="5 6" key="1">
    <citation type="submission" date="2019-02" db="EMBL/GenBank/DDBJ databases">
        <authorList>
            <consortium name="Pathogen Informatics"/>
        </authorList>
    </citation>
    <scope>NUCLEOTIDE SEQUENCE [LARGE SCALE GENOMIC DNA]</scope>
    <source>
        <strain evidence="5 6">3012STDY7078520</strain>
    </source>
</reference>
<dbReference type="Pfam" id="PF01551">
    <property type="entry name" value="Peptidase_M23"/>
    <property type="match status" value="1"/>
</dbReference>
<dbReference type="PANTHER" id="PTHR21666">
    <property type="entry name" value="PEPTIDASE-RELATED"/>
    <property type="match status" value="1"/>
</dbReference>
<feature type="region of interest" description="Disordered" evidence="2">
    <location>
        <begin position="345"/>
        <end position="423"/>
    </location>
</feature>
<feature type="domain" description="M23ase beta-sheet core" evidence="3">
    <location>
        <begin position="268"/>
        <end position="362"/>
    </location>
</feature>
<dbReference type="InterPro" id="IPR058593">
    <property type="entry name" value="ARB_07466-like_C"/>
</dbReference>
<dbReference type="InterPro" id="IPR011055">
    <property type="entry name" value="Dup_hybrid_motif"/>
</dbReference>
<dbReference type="InterPro" id="IPR016047">
    <property type="entry name" value="M23ase_b-sheet_dom"/>
</dbReference>
<evidence type="ECO:0000256" key="2">
    <source>
        <dbReference type="SAM" id="MobiDB-lite"/>
    </source>
</evidence>
<dbReference type="AlphaFoldDB" id="A0A449D9E4"/>
<keyword evidence="5" id="KW-0378">Hydrolase</keyword>
<evidence type="ECO:0000259" key="4">
    <source>
        <dbReference type="Pfam" id="PF26571"/>
    </source>
</evidence>
<sequence>MLKKLAIALLVLVLVAPFGSLLGVGLLLNPAANATCTVPGGSLNVGEVPDELAVETRDGESFTLNKQQLTHAATIIEVGSGIEGVNRDGLQIALMAALTESTLRQLSNTSVYPESADYPNDGDGSDNDSLGLFQMRPQAGWGSVAELMDPEYQAEAFFGGPSGPNHPSPRGLLDIPGWQDMGKGEAAQAVEVSAFPDRYENYSPVAVAILDTLLGTSTGTPGESGPEVVPAGVSEESSRVVFPLPEGTWTPTSPYGPRTHPITGEQSFHTGSDFAAPDGTAILAAADGTVTVAEYTDAWGGKVVIEHRIGGKPVATGYIHSWADGIHVEPGDQVRAGQHIADVGSSGMSTGPHLHFEVYDGGTGGEHTDPAAWLNAHDAADLPEAETGPPAGDCDPDSSGPGGEPEAFPGENPDELVDDPTSDGQITRRTLHLYQQTIAAFPETTWSCYSPRPGTVSEHPEGRACDLAFGNAIGQMPTPAQLEAGWEVTNWMKDHAETLGIEYLIWQNTIWSLARDDEGWRLYPHGTDITSRHDDHLHATLASSGGDS</sequence>
<dbReference type="Proteomes" id="UP000386281">
    <property type="component" value="Unassembled WGS sequence"/>
</dbReference>